<gene>
    <name evidence="1" type="ORF">J2X21_000113</name>
</gene>
<name>A0ABU2A1E7_9BURK</name>
<accession>A0ABU2A1E7</accession>
<protein>
    <submittedName>
        <fullName evidence="1">Uncharacterized protein</fullName>
    </submittedName>
</protein>
<reference evidence="1 2" key="1">
    <citation type="submission" date="2023-07" db="EMBL/GenBank/DDBJ databases">
        <title>Sorghum-associated microbial communities from plants grown in Nebraska, USA.</title>
        <authorList>
            <person name="Schachtman D."/>
        </authorList>
    </citation>
    <scope>NUCLEOTIDE SEQUENCE [LARGE SCALE GENOMIC DNA]</scope>
    <source>
        <strain evidence="1 2">BE316</strain>
    </source>
</reference>
<sequence>MPRRARFSFCWGLLAAAYLPAIAGGTLETKGLAPLFRQQPTQMADVRAAYELSDSAFAEARLGTHFTHLGGTRIGPYSVRLHRHERQEPRERELLICTKVSYLDRQGRELLGDAAFEAVHVKEIVTTMQVQDIGAPRRCLP</sequence>
<evidence type="ECO:0000313" key="1">
    <source>
        <dbReference type="EMBL" id="MDR7331001.1"/>
    </source>
</evidence>
<keyword evidence="2" id="KW-1185">Reference proteome</keyword>
<dbReference type="RefSeq" id="WP_310323589.1">
    <property type="nucleotide sequence ID" value="NZ_JAVDXV010000001.1"/>
</dbReference>
<proteinExistence type="predicted"/>
<dbReference type="EMBL" id="JAVDXV010000001">
    <property type="protein sequence ID" value="MDR7331001.1"/>
    <property type="molecule type" value="Genomic_DNA"/>
</dbReference>
<dbReference type="Proteomes" id="UP001180825">
    <property type="component" value="Unassembled WGS sequence"/>
</dbReference>
<organism evidence="1 2">
    <name type="scientific">Roseateles asaccharophilus</name>
    <dbReference type="NCBI Taxonomy" id="582607"/>
    <lineage>
        <taxon>Bacteria</taxon>
        <taxon>Pseudomonadati</taxon>
        <taxon>Pseudomonadota</taxon>
        <taxon>Betaproteobacteria</taxon>
        <taxon>Burkholderiales</taxon>
        <taxon>Sphaerotilaceae</taxon>
        <taxon>Roseateles</taxon>
    </lineage>
</organism>
<evidence type="ECO:0000313" key="2">
    <source>
        <dbReference type="Proteomes" id="UP001180825"/>
    </source>
</evidence>
<comment type="caution">
    <text evidence="1">The sequence shown here is derived from an EMBL/GenBank/DDBJ whole genome shotgun (WGS) entry which is preliminary data.</text>
</comment>